<dbReference type="Proteomes" id="UP000472272">
    <property type="component" value="Chromosome 11"/>
</dbReference>
<keyword evidence="3" id="KW-0736">Signalosome</keyword>
<proteinExistence type="inferred from homology"/>
<reference evidence="4" key="2">
    <citation type="submission" date="2025-08" db="UniProtKB">
        <authorList>
            <consortium name="Ensembl"/>
        </authorList>
    </citation>
    <scope>IDENTIFICATION</scope>
</reference>
<name>A0A670JLR1_PODMU</name>
<protein>
    <recommendedName>
        <fullName evidence="2">COP9 signalosome complex subunit 9</fullName>
    </recommendedName>
</protein>
<dbReference type="GO" id="GO:0008180">
    <property type="term" value="C:COP9 signalosome"/>
    <property type="evidence" value="ECO:0007669"/>
    <property type="project" value="UniProtKB-KW"/>
</dbReference>
<dbReference type="GeneTree" id="ENSGT00980000198875"/>
<organism evidence="4 5">
    <name type="scientific">Podarcis muralis</name>
    <name type="common">Wall lizard</name>
    <name type="synonym">Lacerta muralis</name>
    <dbReference type="NCBI Taxonomy" id="64176"/>
    <lineage>
        <taxon>Eukaryota</taxon>
        <taxon>Metazoa</taxon>
        <taxon>Chordata</taxon>
        <taxon>Craniata</taxon>
        <taxon>Vertebrata</taxon>
        <taxon>Euteleostomi</taxon>
        <taxon>Lepidosauria</taxon>
        <taxon>Squamata</taxon>
        <taxon>Bifurcata</taxon>
        <taxon>Unidentata</taxon>
        <taxon>Episquamata</taxon>
        <taxon>Laterata</taxon>
        <taxon>Lacertibaenia</taxon>
        <taxon>Lacertidae</taxon>
        <taxon>Podarcis</taxon>
    </lineage>
</organism>
<accession>A0A670JLR1</accession>
<dbReference type="AlphaFoldDB" id="A0A670JLR1"/>
<dbReference type="Pfam" id="PF15004">
    <property type="entry name" value="MYEOV2"/>
    <property type="match status" value="1"/>
</dbReference>
<reference evidence="4 5" key="1">
    <citation type="journal article" date="2019" name="Proc. Natl. Acad. Sci. U.S.A.">
        <title>Regulatory changes in pterin and carotenoid genes underlie balanced color polymorphisms in the wall lizard.</title>
        <authorList>
            <person name="Andrade P."/>
            <person name="Pinho C."/>
            <person name="Perez I de Lanuza G."/>
            <person name="Afonso S."/>
            <person name="Brejcha J."/>
            <person name="Rubin C.J."/>
            <person name="Wallerman O."/>
            <person name="Pereira P."/>
            <person name="Sabatino S.J."/>
            <person name="Bellati A."/>
            <person name="Pellitteri-Rosa D."/>
            <person name="Bosakova Z."/>
            <person name="Bunikis I."/>
            <person name="Carretero M.A."/>
            <person name="Feiner N."/>
            <person name="Marsik P."/>
            <person name="Pauperio F."/>
            <person name="Salvi D."/>
            <person name="Soler L."/>
            <person name="While G.M."/>
            <person name="Uller T."/>
            <person name="Font E."/>
            <person name="Andersson L."/>
            <person name="Carneiro M."/>
        </authorList>
    </citation>
    <scope>NUCLEOTIDE SEQUENCE</scope>
</reference>
<sequence length="53" mass="6020">MKPAVDKMFPEGTRPYVDLEEAGRSTSLLMDLAVNKKSVHADFFNNFDDDDIQ</sequence>
<evidence type="ECO:0000256" key="2">
    <source>
        <dbReference type="ARBA" id="ARBA00014874"/>
    </source>
</evidence>
<comment type="similarity">
    <text evidence="1">Belongs to the CSN9 family.</text>
</comment>
<evidence type="ECO:0000313" key="5">
    <source>
        <dbReference type="Proteomes" id="UP000472272"/>
    </source>
</evidence>
<evidence type="ECO:0000313" key="4">
    <source>
        <dbReference type="Ensembl" id="ENSPMRP00000025943.1"/>
    </source>
</evidence>
<dbReference type="Ensembl" id="ENSPMRT00000027533.1">
    <property type="protein sequence ID" value="ENSPMRP00000025943.1"/>
    <property type="gene ID" value="ENSPMRG00000016796.1"/>
</dbReference>
<dbReference type="InterPro" id="IPR029391">
    <property type="entry name" value="CSN9_metazoa"/>
</dbReference>
<evidence type="ECO:0000256" key="1">
    <source>
        <dbReference type="ARBA" id="ARBA00009162"/>
    </source>
</evidence>
<keyword evidence="5" id="KW-1185">Reference proteome</keyword>
<reference evidence="4" key="3">
    <citation type="submission" date="2025-09" db="UniProtKB">
        <authorList>
            <consortium name="Ensembl"/>
        </authorList>
    </citation>
    <scope>IDENTIFICATION</scope>
</reference>
<evidence type="ECO:0000256" key="3">
    <source>
        <dbReference type="ARBA" id="ARBA00022790"/>
    </source>
</evidence>
<dbReference type="OMA" id="SNDKHVH"/>
<dbReference type="PANTHER" id="PTHR28562">
    <property type="entry name" value="COP9 SIGNALOSOME COMPLEX SUBUNIT 9"/>
    <property type="match status" value="1"/>
</dbReference>